<evidence type="ECO:0000313" key="2">
    <source>
        <dbReference type="Proteomes" id="UP000198867"/>
    </source>
</evidence>
<dbReference type="AlphaFoldDB" id="A0A1I5E0N8"/>
<dbReference type="Pfam" id="PF12005">
    <property type="entry name" value="DUF3499"/>
    <property type="match status" value="1"/>
</dbReference>
<evidence type="ECO:0000313" key="1">
    <source>
        <dbReference type="EMBL" id="SFO05039.1"/>
    </source>
</evidence>
<reference evidence="2" key="1">
    <citation type="submission" date="2016-10" db="EMBL/GenBank/DDBJ databases">
        <authorList>
            <person name="Varghese N."/>
            <person name="Submissions S."/>
        </authorList>
    </citation>
    <scope>NUCLEOTIDE SEQUENCE [LARGE SCALE GENOMIC DNA]</scope>
    <source>
        <strain evidence="2">CGMCC 1.11101</strain>
    </source>
</reference>
<dbReference type="STRING" id="995034.SAMN05216219_3215"/>
<organism evidence="1 2">
    <name type="scientific">Mycetocola miduiensis</name>
    <dbReference type="NCBI Taxonomy" id="995034"/>
    <lineage>
        <taxon>Bacteria</taxon>
        <taxon>Bacillati</taxon>
        <taxon>Actinomycetota</taxon>
        <taxon>Actinomycetes</taxon>
        <taxon>Micrococcales</taxon>
        <taxon>Microbacteriaceae</taxon>
        <taxon>Mycetocola</taxon>
    </lineage>
</organism>
<proteinExistence type="predicted"/>
<name>A0A1I5E0N8_9MICO</name>
<accession>A0A1I5E0N8</accession>
<sequence>MFERPCSKVGCSRDAVSTLTYDYADSMAVLGPLSLAREPHTYDLCSIHAERMSAPQGWQVIRHQLLRDAGQTA</sequence>
<dbReference type="EMBL" id="FOVM01000012">
    <property type="protein sequence ID" value="SFO05039.1"/>
    <property type="molecule type" value="Genomic_DNA"/>
</dbReference>
<dbReference type="RefSeq" id="WP_090713252.1">
    <property type="nucleotide sequence ID" value="NZ_FOVM01000012.1"/>
</dbReference>
<dbReference type="Proteomes" id="UP000198867">
    <property type="component" value="Unassembled WGS sequence"/>
</dbReference>
<protein>
    <submittedName>
        <fullName evidence="1">Uncharacterized protein</fullName>
    </submittedName>
</protein>
<keyword evidence="2" id="KW-1185">Reference proteome</keyword>
<dbReference type="InterPro" id="IPR021888">
    <property type="entry name" value="DUF3499"/>
</dbReference>
<gene>
    <name evidence="1" type="ORF">SAMN05216219_3215</name>
</gene>
<dbReference type="OrthoDB" id="3216194at2"/>